<keyword evidence="3" id="KW-1185">Reference proteome</keyword>
<gene>
    <name evidence="2" type="ORF">GWC95_07395</name>
</gene>
<dbReference type="EMBL" id="JAACJS010000011">
    <property type="protein sequence ID" value="NCI49741.1"/>
    <property type="molecule type" value="Genomic_DNA"/>
</dbReference>
<name>A0ABW9ZRK7_9BACT</name>
<keyword evidence="1" id="KW-0732">Signal</keyword>
<evidence type="ECO:0000313" key="3">
    <source>
        <dbReference type="Proteomes" id="UP000753802"/>
    </source>
</evidence>
<dbReference type="Proteomes" id="UP000753802">
    <property type="component" value="Unassembled WGS sequence"/>
</dbReference>
<dbReference type="PROSITE" id="PS51257">
    <property type="entry name" value="PROKAR_LIPOPROTEIN"/>
    <property type="match status" value="1"/>
</dbReference>
<evidence type="ECO:0000313" key="2">
    <source>
        <dbReference type="EMBL" id="NCI49741.1"/>
    </source>
</evidence>
<dbReference type="RefSeq" id="WP_161818051.1">
    <property type="nucleotide sequence ID" value="NZ_JAACJS010000011.1"/>
</dbReference>
<organism evidence="2 3">
    <name type="scientific">Sediminibacterium roseum</name>
    <dbReference type="NCBI Taxonomy" id="1978412"/>
    <lineage>
        <taxon>Bacteria</taxon>
        <taxon>Pseudomonadati</taxon>
        <taxon>Bacteroidota</taxon>
        <taxon>Chitinophagia</taxon>
        <taxon>Chitinophagales</taxon>
        <taxon>Chitinophagaceae</taxon>
        <taxon>Sediminibacterium</taxon>
    </lineage>
</organism>
<feature type="chain" id="PRO_5045813815" description="Entericidin" evidence="1">
    <location>
        <begin position="22"/>
        <end position="66"/>
    </location>
</feature>
<sequence>MKKVFAILAVAGFMASCNSGADKEKAAADSTRIADSTHAAWVADSTAKAAADTTHPAAGDTATKMK</sequence>
<accession>A0ABW9ZRK7</accession>
<evidence type="ECO:0008006" key="4">
    <source>
        <dbReference type="Google" id="ProtNLM"/>
    </source>
</evidence>
<feature type="signal peptide" evidence="1">
    <location>
        <begin position="1"/>
        <end position="21"/>
    </location>
</feature>
<evidence type="ECO:0000256" key="1">
    <source>
        <dbReference type="SAM" id="SignalP"/>
    </source>
</evidence>
<reference evidence="2 3" key="1">
    <citation type="submission" date="2020-01" db="EMBL/GenBank/DDBJ databases">
        <title>Genome analysis.</title>
        <authorList>
            <person name="Wu S."/>
            <person name="Wang G."/>
        </authorList>
    </citation>
    <scope>NUCLEOTIDE SEQUENCE [LARGE SCALE GENOMIC DNA]</scope>
    <source>
        <strain evidence="2 3">SYL130</strain>
    </source>
</reference>
<comment type="caution">
    <text evidence="2">The sequence shown here is derived from an EMBL/GenBank/DDBJ whole genome shotgun (WGS) entry which is preliminary data.</text>
</comment>
<proteinExistence type="predicted"/>
<protein>
    <recommendedName>
        <fullName evidence="4">Entericidin</fullName>
    </recommendedName>
</protein>